<dbReference type="InterPro" id="IPR000182">
    <property type="entry name" value="GNAT_dom"/>
</dbReference>
<comment type="caution">
    <text evidence="2">The sequence shown here is derived from an EMBL/GenBank/DDBJ whole genome shotgun (WGS) entry which is preliminary data.</text>
</comment>
<dbReference type="InterPro" id="IPR016181">
    <property type="entry name" value="Acyl_CoA_acyltransferase"/>
</dbReference>
<reference evidence="2 3" key="1">
    <citation type="submission" date="2024-04" db="EMBL/GenBank/DDBJ databases">
        <title>Tritrichomonas musculus Genome.</title>
        <authorList>
            <person name="Alves-Ferreira E."/>
            <person name="Grigg M."/>
            <person name="Lorenzi H."/>
            <person name="Galac M."/>
        </authorList>
    </citation>
    <scope>NUCLEOTIDE SEQUENCE [LARGE SCALE GENOMIC DNA]</scope>
    <source>
        <strain evidence="2 3">EAF2021</strain>
    </source>
</reference>
<protein>
    <recommendedName>
        <fullName evidence="1">N-acetyltransferase domain-containing protein</fullName>
    </recommendedName>
</protein>
<dbReference type="EMBL" id="JAPFFF010000062">
    <property type="protein sequence ID" value="KAK8837036.1"/>
    <property type="molecule type" value="Genomic_DNA"/>
</dbReference>
<dbReference type="Proteomes" id="UP001470230">
    <property type="component" value="Unassembled WGS sequence"/>
</dbReference>
<keyword evidence="3" id="KW-1185">Reference proteome</keyword>
<organism evidence="2 3">
    <name type="scientific">Tritrichomonas musculus</name>
    <dbReference type="NCBI Taxonomy" id="1915356"/>
    <lineage>
        <taxon>Eukaryota</taxon>
        <taxon>Metamonada</taxon>
        <taxon>Parabasalia</taxon>
        <taxon>Tritrichomonadida</taxon>
        <taxon>Tritrichomonadidae</taxon>
        <taxon>Tritrichomonas</taxon>
    </lineage>
</organism>
<dbReference type="InterPro" id="IPR041496">
    <property type="entry name" value="YitH/HolE_GNAT"/>
</dbReference>
<dbReference type="Pfam" id="PF18014">
    <property type="entry name" value="Acetyltransf_18"/>
    <property type="match status" value="1"/>
</dbReference>
<accession>A0ABR2GTN7</accession>
<dbReference type="Gene3D" id="3.40.630.90">
    <property type="match status" value="1"/>
</dbReference>
<proteinExistence type="predicted"/>
<feature type="domain" description="N-acetyltransferase" evidence="1">
    <location>
        <begin position="30"/>
        <end position="163"/>
    </location>
</feature>
<dbReference type="PROSITE" id="PS51186">
    <property type="entry name" value="GNAT"/>
    <property type="match status" value="1"/>
</dbReference>
<evidence type="ECO:0000259" key="1">
    <source>
        <dbReference type="PROSITE" id="PS51186"/>
    </source>
</evidence>
<dbReference type="PANTHER" id="PTHR47237">
    <property type="entry name" value="SLL0310 PROTEIN"/>
    <property type="match status" value="1"/>
</dbReference>
<name>A0ABR2GTN7_9EUKA</name>
<evidence type="ECO:0000313" key="2">
    <source>
        <dbReference type="EMBL" id="KAK8837036.1"/>
    </source>
</evidence>
<gene>
    <name evidence="2" type="ORF">M9Y10_037081</name>
</gene>
<dbReference type="InterPro" id="IPR052729">
    <property type="entry name" value="Acyl/Acetyltrans_Enzymes"/>
</dbReference>
<dbReference type="PANTHER" id="PTHR47237:SF1">
    <property type="entry name" value="SLL0310 PROTEIN"/>
    <property type="match status" value="1"/>
</dbReference>
<dbReference type="SUPFAM" id="SSF55729">
    <property type="entry name" value="Acyl-CoA N-acyltransferases (Nat)"/>
    <property type="match status" value="1"/>
</dbReference>
<sequence length="180" mass="20769">MIPFYQKKGFTISENIRFYSGKATKLNISLHILPYNEEKHYNDVVSYDKDCFPGDRKEFLKNWLARPNIYSFVYYDSNNELKGYASIYKSNKEWEISPCCSDSKEIAKALIGSLLNEIDEQSDFAFSTTTANQSAIDLFEEISSVYKMEKYEHEFAKMYCGTPKAVDSQKCFCFVSTAIG</sequence>
<evidence type="ECO:0000313" key="3">
    <source>
        <dbReference type="Proteomes" id="UP001470230"/>
    </source>
</evidence>